<protein>
    <submittedName>
        <fullName evidence="3">Uncharacterized protein</fullName>
    </submittedName>
</protein>
<keyword evidence="2" id="KW-0732">Signal</keyword>
<dbReference type="RefSeq" id="XP_044544541.1">
    <property type="nucleotide sequence ID" value="XM_044700238.1"/>
</dbReference>
<reference evidence="3 4" key="1">
    <citation type="journal article" date="2018" name="BMC Genomics">
        <title>The genome of Naegleria lovaniensis, the basis for a comparative approach to unravel pathogenicity factors of the human pathogenic amoeba N. fowleri.</title>
        <authorList>
            <person name="Liechti N."/>
            <person name="Schurch N."/>
            <person name="Bruggmann R."/>
            <person name="Wittwer M."/>
        </authorList>
    </citation>
    <scope>NUCLEOTIDE SEQUENCE [LARGE SCALE GENOMIC DNA]</scope>
    <source>
        <strain evidence="3 4">ATCC 30569</strain>
    </source>
</reference>
<keyword evidence="1" id="KW-0472">Membrane</keyword>
<feature type="chain" id="PRO_5041721532" evidence="2">
    <location>
        <begin position="26"/>
        <end position="194"/>
    </location>
</feature>
<sequence>MKSLFLLTAMAVVLMALFFTQDSHQQQFQMRSLYQGTTCAGTPFRIVTQKINTQCNATDSCTKYTAEPNQLSYTQSCPTAFPNQASVAGEIYINTYSEASCSAASLTSYEVYRINTCMTSNVIFGPNAKSAKYVNCEKLVLYEDDACQTVSAEDPVVLNTCNSQKKIYRCGSAGKISSSLVVLAVLMILGLFMM</sequence>
<evidence type="ECO:0000313" key="3">
    <source>
        <dbReference type="EMBL" id="KAG2375367.1"/>
    </source>
</evidence>
<dbReference type="Proteomes" id="UP000816034">
    <property type="component" value="Unassembled WGS sequence"/>
</dbReference>
<dbReference type="GeneID" id="68102444"/>
<proteinExistence type="predicted"/>
<keyword evidence="4" id="KW-1185">Reference proteome</keyword>
<organism evidence="3 4">
    <name type="scientific">Naegleria lovaniensis</name>
    <name type="common">Amoeba</name>
    <dbReference type="NCBI Taxonomy" id="51637"/>
    <lineage>
        <taxon>Eukaryota</taxon>
        <taxon>Discoba</taxon>
        <taxon>Heterolobosea</taxon>
        <taxon>Tetramitia</taxon>
        <taxon>Eutetramitia</taxon>
        <taxon>Vahlkampfiidae</taxon>
        <taxon>Naegleria</taxon>
    </lineage>
</organism>
<feature type="signal peptide" evidence="2">
    <location>
        <begin position="1"/>
        <end position="25"/>
    </location>
</feature>
<comment type="caution">
    <text evidence="3">The sequence shown here is derived from an EMBL/GenBank/DDBJ whole genome shotgun (WGS) entry which is preliminary data.</text>
</comment>
<evidence type="ECO:0000313" key="4">
    <source>
        <dbReference type="Proteomes" id="UP000816034"/>
    </source>
</evidence>
<evidence type="ECO:0000256" key="1">
    <source>
        <dbReference type="SAM" id="Phobius"/>
    </source>
</evidence>
<evidence type="ECO:0000256" key="2">
    <source>
        <dbReference type="SAM" id="SignalP"/>
    </source>
</evidence>
<name>A0AA88KJY2_NAELO</name>
<keyword evidence="1" id="KW-0812">Transmembrane</keyword>
<gene>
    <name evidence="3" type="ORF">C9374_009990</name>
</gene>
<dbReference type="AlphaFoldDB" id="A0AA88KJY2"/>
<keyword evidence="1" id="KW-1133">Transmembrane helix</keyword>
<accession>A0AA88KJY2</accession>
<feature type="transmembrane region" description="Helical" evidence="1">
    <location>
        <begin position="176"/>
        <end position="193"/>
    </location>
</feature>
<dbReference type="EMBL" id="PYSW02000039">
    <property type="protein sequence ID" value="KAG2375367.1"/>
    <property type="molecule type" value="Genomic_DNA"/>
</dbReference>